<dbReference type="EMBL" id="JABXBU010002231">
    <property type="protein sequence ID" value="KAF8764696.1"/>
    <property type="molecule type" value="Genomic_DNA"/>
</dbReference>
<reference evidence="2" key="1">
    <citation type="journal article" date="2020" name="bioRxiv">
        <title>Chromosome-level reference genome of the European wasp spider Argiope bruennichi: a resource for studies on range expansion and evolutionary adaptation.</title>
        <authorList>
            <person name="Sheffer M.M."/>
            <person name="Hoppe A."/>
            <person name="Krehenwinkel H."/>
            <person name="Uhl G."/>
            <person name="Kuss A.W."/>
            <person name="Jensen L."/>
            <person name="Jensen C."/>
            <person name="Gillespie R.G."/>
            <person name="Hoff K.J."/>
            <person name="Prost S."/>
        </authorList>
    </citation>
    <scope>NUCLEOTIDE SEQUENCE</scope>
</reference>
<evidence type="ECO:0000313" key="3">
    <source>
        <dbReference type="Proteomes" id="UP000807504"/>
    </source>
</evidence>
<sequence length="136" mass="14079">MQVQIITILLVAVVCCSANNFGFYGVSYAPNSVAPYNAYAPAYNPAATVKVTYVIPSDVGNYVVVSDVAGAAPAATYAVADPSIEIKDAVARYIAPAATYAVADPSIPVKDGVARYIAPLRSTVASSANIAYIVKK</sequence>
<dbReference type="Proteomes" id="UP000807504">
    <property type="component" value="Unassembled WGS sequence"/>
</dbReference>
<name>A0A8T0E2X6_ARGBR</name>
<dbReference type="AlphaFoldDB" id="A0A8T0E2X6"/>
<gene>
    <name evidence="2" type="ORF">HNY73_022749</name>
</gene>
<reference evidence="2" key="2">
    <citation type="submission" date="2020-06" db="EMBL/GenBank/DDBJ databases">
        <authorList>
            <person name="Sheffer M."/>
        </authorList>
    </citation>
    <scope>NUCLEOTIDE SEQUENCE</scope>
</reference>
<evidence type="ECO:0000313" key="2">
    <source>
        <dbReference type="EMBL" id="KAF8764696.1"/>
    </source>
</evidence>
<comment type="caution">
    <text evidence="2">The sequence shown here is derived from an EMBL/GenBank/DDBJ whole genome shotgun (WGS) entry which is preliminary data.</text>
</comment>
<protein>
    <submittedName>
        <fullName evidence="2">Uncharacterized protein</fullName>
    </submittedName>
</protein>
<organism evidence="2 3">
    <name type="scientific">Argiope bruennichi</name>
    <name type="common">Wasp spider</name>
    <name type="synonym">Aranea bruennichi</name>
    <dbReference type="NCBI Taxonomy" id="94029"/>
    <lineage>
        <taxon>Eukaryota</taxon>
        <taxon>Metazoa</taxon>
        <taxon>Ecdysozoa</taxon>
        <taxon>Arthropoda</taxon>
        <taxon>Chelicerata</taxon>
        <taxon>Arachnida</taxon>
        <taxon>Araneae</taxon>
        <taxon>Araneomorphae</taxon>
        <taxon>Entelegynae</taxon>
        <taxon>Araneoidea</taxon>
        <taxon>Araneidae</taxon>
        <taxon>Argiope</taxon>
    </lineage>
</organism>
<feature type="signal peptide" evidence="1">
    <location>
        <begin position="1"/>
        <end position="18"/>
    </location>
</feature>
<proteinExistence type="predicted"/>
<keyword evidence="1" id="KW-0732">Signal</keyword>
<evidence type="ECO:0000256" key="1">
    <source>
        <dbReference type="SAM" id="SignalP"/>
    </source>
</evidence>
<feature type="chain" id="PRO_5035853770" evidence="1">
    <location>
        <begin position="19"/>
        <end position="136"/>
    </location>
</feature>
<keyword evidence="3" id="KW-1185">Reference proteome</keyword>
<accession>A0A8T0E2X6</accession>